<dbReference type="AlphaFoldDB" id="A0A1I3JXV5"/>
<organism evidence="1 2">
    <name type="scientific">Celeribacter neptunius</name>
    <dbReference type="NCBI Taxonomy" id="588602"/>
    <lineage>
        <taxon>Bacteria</taxon>
        <taxon>Pseudomonadati</taxon>
        <taxon>Pseudomonadota</taxon>
        <taxon>Alphaproteobacteria</taxon>
        <taxon>Rhodobacterales</taxon>
        <taxon>Roseobacteraceae</taxon>
        <taxon>Celeribacter</taxon>
    </lineage>
</organism>
<sequence>MRNYRFIDFIVKFRGAFCTIRQDPPIVPSPRIGVGAPLSEALAAEARYELPNRFDKLGAVREAFVLKRSTR</sequence>
<proteinExistence type="predicted"/>
<protein>
    <submittedName>
        <fullName evidence="1">Uncharacterized protein</fullName>
    </submittedName>
</protein>
<accession>A0A1I3JXV5</accession>
<reference evidence="2" key="1">
    <citation type="submission" date="2016-10" db="EMBL/GenBank/DDBJ databases">
        <authorList>
            <person name="Varghese N."/>
            <person name="Submissions S."/>
        </authorList>
    </citation>
    <scope>NUCLEOTIDE SEQUENCE [LARGE SCALE GENOMIC DNA]</scope>
    <source>
        <strain evidence="2">DSM 26471</strain>
    </source>
</reference>
<dbReference type="Proteomes" id="UP000199630">
    <property type="component" value="Unassembled WGS sequence"/>
</dbReference>
<evidence type="ECO:0000313" key="1">
    <source>
        <dbReference type="EMBL" id="SFI65053.1"/>
    </source>
</evidence>
<name>A0A1I3JXV5_9RHOB</name>
<dbReference type="EMBL" id="FORH01000001">
    <property type="protein sequence ID" value="SFI65053.1"/>
    <property type="molecule type" value="Genomic_DNA"/>
</dbReference>
<gene>
    <name evidence="1" type="ORF">SAMN04487991_0505</name>
</gene>
<evidence type="ECO:0000313" key="2">
    <source>
        <dbReference type="Proteomes" id="UP000199630"/>
    </source>
</evidence>
<dbReference type="STRING" id="588602.SAMN04487991_0505"/>
<keyword evidence="2" id="KW-1185">Reference proteome</keyword>